<gene>
    <name evidence="1" type="ORF">F8M41_022095</name>
</gene>
<dbReference type="EMBL" id="WTPW01000672">
    <property type="protein sequence ID" value="KAF0489342.1"/>
    <property type="molecule type" value="Genomic_DNA"/>
</dbReference>
<evidence type="ECO:0000313" key="2">
    <source>
        <dbReference type="Proteomes" id="UP000439903"/>
    </source>
</evidence>
<name>A0A8H4AFP1_GIGMA</name>
<sequence length="139" mass="16489">MSSLSVLFDNIFDNTHLESLQQQIEEFQIIYQFNIETISINNQIKQDFYNFKESNEIDISSNSILDKFGLEEPILNESILTNEQINKFRKIYTKNKIEDIEDNNNLIQNIKKNLDEKDKEAQYKKLQTVICCKEKCLQI</sequence>
<evidence type="ECO:0000313" key="1">
    <source>
        <dbReference type="EMBL" id="KAF0489342.1"/>
    </source>
</evidence>
<protein>
    <submittedName>
        <fullName evidence="1">Uncharacterized protein</fullName>
    </submittedName>
</protein>
<dbReference type="AlphaFoldDB" id="A0A8H4AFP1"/>
<dbReference type="Proteomes" id="UP000439903">
    <property type="component" value="Unassembled WGS sequence"/>
</dbReference>
<comment type="caution">
    <text evidence="1">The sequence shown here is derived from an EMBL/GenBank/DDBJ whole genome shotgun (WGS) entry which is preliminary data.</text>
</comment>
<keyword evidence="2" id="KW-1185">Reference proteome</keyword>
<proteinExistence type="predicted"/>
<accession>A0A8H4AFP1</accession>
<organism evidence="1 2">
    <name type="scientific">Gigaspora margarita</name>
    <dbReference type="NCBI Taxonomy" id="4874"/>
    <lineage>
        <taxon>Eukaryota</taxon>
        <taxon>Fungi</taxon>
        <taxon>Fungi incertae sedis</taxon>
        <taxon>Mucoromycota</taxon>
        <taxon>Glomeromycotina</taxon>
        <taxon>Glomeromycetes</taxon>
        <taxon>Diversisporales</taxon>
        <taxon>Gigasporaceae</taxon>
        <taxon>Gigaspora</taxon>
    </lineage>
</organism>
<reference evidence="1 2" key="1">
    <citation type="journal article" date="2019" name="Environ. Microbiol.">
        <title>At the nexus of three kingdoms: the genome of the mycorrhizal fungus Gigaspora margarita provides insights into plant, endobacterial and fungal interactions.</title>
        <authorList>
            <person name="Venice F."/>
            <person name="Ghignone S."/>
            <person name="Salvioli di Fossalunga A."/>
            <person name="Amselem J."/>
            <person name="Novero M."/>
            <person name="Xianan X."/>
            <person name="Sedzielewska Toro K."/>
            <person name="Morin E."/>
            <person name="Lipzen A."/>
            <person name="Grigoriev I.V."/>
            <person name="Henrissat B."/>
            <person name="Martin F.M."/>
            <person name="Bonfante P."/>
        </authorList>
    </citation>
    <scope>NUCLEOTIDE SEQUENCE [LARGE SCALE GENOMIC DNA]</scope>
    <source>
        <strain evidence="1 2">BEG34</strain>
    </source>
</reference>
<dbReference type="OrthoDB" id="2442673at2759"/>